<dbReference type="FunFam" id="2.40.50.140:FF:000012">
    <property type="entry name" value="DNA ligase"/>
    <property type="match status" value="1"/>
</dbReference>
<dbReference type="InterPro" id="IPR001679">
    <property type="entry name" value="DNA_ligase"/>
</dbReference>
<dbReference type="PIRSF" id="PIRSF001604">
    <property type="entry name" value="LigA"/>
    <property type="match status" value="1"/>
</dbReference>
<keyword evidence="10 14" id="KW-0520">NAD</keyword>
<keyword evidence="9 14" id="KW-0460">Magnesium</keyword>
<dbReference type="GO" id="GO:0046872">
    <property type="term" value="F:metal ion binding"/>
    <property type="evidence" value="ECO:0007669"/>
    <property type="project" value="UniProtKB-KW"/>
</dbReference>
<dbReference type="GO" id="GO:0006281">
    <property type="term" value="P:DNA repair"/>
    <property type="evidence" value="ECO:0007669"/>
    <property type="project" value="UniProtKB-KW"/>
</dbReference>
<keyword evidence="6 14" id="KW-0479">Metal-binding</keyword>
<sequence>MTPTTVEHFKKLEDLRTKLRYHAYQYHVLNQPEIPDAEYDRLMHELRLIEKQGYPHLIPRDSPTQLVGGSPLAAFRQVLHEVPMLSLDNIFDEDNFLSFKKRLHTRLKTTEPLTFCCELKIDGLAVSLLYEDSLLVRGATRGDGTIGEDITSNLKMVRGIPLNLQGNNIPRRLEVRGEVFMPLAGFATINEEARHANKKVFANPRNAAAGSLRQLDPLATSKRPLLFSCYGLGLFKDGELPGGHYESLQQLKKWGLPVNNYIKLCNSSDEVIKFCHQAEKERLTLDFDIDGVVIKVNNFAIQKQLGFMARAPRWATAFKFTPQEQITVLNSVDFQVGRTGTITPVARLEPVRVAGVIVSNATLYNADEIQRLRLCIGDTVVVRRAGDVIPQVVGVLEDRRPSNAQKITFPRRCPVCNSDLERIRGEAVSRCTGILVCSAQRKASLKHFVSRRAMNVVGIANKIIDQLVEKSYVNTPSDLYRLTALILSGLEHIGSKSATNLLQAIEQSKKTTMARFLYALGIPRVGEATAMNLALYFGSLEALRNADIEALQCVKDVGRVVAEHLFHFLSQEQNQKVIDELLGPDIGIYWSDTPVIIDNNIPSPFAGKTVVLTGSLNLMTRDVVKDTLIALGATITSKVSKKTDIVIFGARAGCKLYQAKKLKIPVINEREMIRILSR</sequence>
<keyword evidence="4 14" id="KW-0436">Ligase</keyword>
<evidence type="ECO:0000313" key="16">
    <source>
        <dbReference type="EMBL" id="CAD6510512.1"/>
    </source>
</evidence>
<evidence type="ECO:0000313" key="17">
    <source>
        <dbReference type="Proteomes" id="UP000683585"/>
    </source>
</evidence>
<dbReference type="InterPro" id="IPR004150">
    <property type="entry name" value="NAD_DNA_ligase_OB"/>
</dbReference>
<feature type="binding site" evidence="14">
    <location>
        <position position="437"/>
    </location>
    <ligand>
        <name>Zn(2+)</name>
        <dbReference type="ChEBI" id="CHEBI:29105"/>
    </ligand>
</feature>
<dbReference type="EMBL" id="LR890047">
    <property type="protein sequence ID" value="CAD6510512.1"/>
    <property type="molecule type" value="Genomic_DNA"/>
</dbReference>
<dbReference type="InterPro" id="IPR003583">
    <property type="entry name" value="Hlx-hairpin-Hlx_DNA-bd_motif"/>
</dbReference>
<gene>
    <name evidence="14 16" type="primary">ligA</name>
    <name evidence="16" type="ORF">PROFFT_A_03820</name>
</gene>
<evidence type="ECO:0000256" key="3">
    <source>
        <dbReference type="ARBA" id="ARBA00013308"/>
    </source>
</evidence>
<feature type="binding site" evidence="14">
    <location>
        <position position="413"/>
    </location>
    <ligand>
        <name>Zn(2+)</name>
        <dbReference type="ChEBI" id="CHEBI:29105"/>
    </ligand>
</feature>
<dbReference type="FunFam" id="1.10.150.20:FF:000006">
    <property type="entry name" value="DNA ligase"/>
    <property type="match status" value="1"/>
</dbReference>
<name>A0A8E4GHU1_9ENTR</name>
<dbReference type="Pfam" id="PF12826">
    <property type="entry name" value="HHH_2"/>
    <property type="match status" value="1"/>
</dbReference>
<evidence type="ECO:0000256" key="11">
    <source>
        <dbReference type="ARBA" id="ARBA00023204"/>
    </source>
</evidence>
<dbReference type="HAMAP" id="MF_01588">
    <property type="entry name" value="DNA_ligase_A"/>
    <property type="match status" value="1"/>
</dbReference>
<feature type="binding site" evidence="14">
    <location>
        <begin position="86"/>
        <end position="87"/>
    </location>
    <ligand>
        <name>NAD(+)</name>
        <dbReference type="ChEBI" id="CHEBI:57540"/>
    </ligand>
</feature>
<evidence type="ECO:0000256" key="14">
    <source>
        <dbReference type="HAMAP-Rule" id="MF_01588"/>
    </source>
</evidence>
<dbReference type="PROSITE" id="PS50172">
    <property type="entry name" value="BRCT"/>
    <property type="match status" value="1"/>
</dbReference>
<evidence type="ECO:0000256" key="1">
    <source>
        <dbReference type="ARBA" id="ARBA00004067"/>
    </source>
</evidence>
<dbReference type="KEGG" id="ptf:PROFFT_A_03820"/>
<keyword evidence="5 14" id="KW-0235">DNA replication</keyword>
<dbReference type="SMART" id="SM00532">
    <property type="entry name" value="LIGANc"/>
    <property type="match status" value="1"/>
</dbReference>
<evidence type="ECO:0000256" key="4">
    <source>
        <dbReference type="ARBA" id="ARBA00022598"/>
    </source>
</evidence>
<dbReference type="InterPro" id="IPR013839">
    <property type="entry name" value="DNAligase_adenylation"/>
</dbReference>
<comment type="catalytic activity">
    <reaction evidence="12 14">
        <text>NAD(+) + (deoxyribonucleotide)n-3'-hydroxyl + 5'-phospho-(deoxyribonucleotide)m = (deoxyribonucleotide)n+m + AMP + beta-nicotinamide D-nucleotide.</text>
        <dbReference type="EC" id="6.5.1.2"/>
    </reaction>
</comment>
<keyword evidence="11 14" id="KW-0234">DNA repair</keyword>
<keyword evidence="17" id="KW-1185">Reference proteome</keyword>
<dbReference type="InterPro" id="IPR013840">
    <property type="entry name" value="DNAligase_N"/>
</dbReference>
<dbReference type="GO" id="GO:0005829">
    <property type="term" value="C:cytosol"/>
    <property type="evidence" value="ECO:0007669"/>
    <property type="project" value="TreeGrafter"/>
</dbReference>
<dbReference type="NCBIfam" id="NF005932">
    <property type="entry name" value="PRK07956.1"/>
    <property type="match status" value="1"/>
</dbReference>
<reference evidence="16" key="1">
    <citation type="submission" date="2020-10" db="EMBL/GenBank/DDBJ databases">
        <authorList>
            <person name="Szabo G."/>
        </authorList>
    </citation>
    <scope>NUCLEOTIDE SEQUENCE</scope>
    <source>
        <strain evidence="16">PROFFT</strain>
    </source>
</reference>
<feature type="binding site" evidence="14">
    <location>
        <position position="416"/>
    </location>
    <ligand>
        <name>Zn(2+)</name>
        <dbReference type="ChEBI" id="CHEBI:29105"/>
    </ligand>
</feature>
<dbReference type="CDD" id="cd17748">
    <property type="entry name" value="BRCT_DNA_ligase_like"/>
    <property type="match status" value="1"/>
</dbReference>
<feature type="binding site" evidence="14">
    <location>
        <position position="295"/>
    </location>
    <ligand>
        <name>NAD(+)</name>
        <dbReference type="ChEBI" id="CHEBI:57540"/>
    </ligand>
</feature>
<evidence type="ECO:0000256" key="9">
    <source>
        <dbReference type="ARBA" id="ARBA00022842"/>
    </source>
</evidence>
<feature type="binding site" evidence="14">
    <location>
        <position position="141"/>
    </location>
    <ligand>
        <name>NAD(+)</name>
        <dbReference type="ChEBI" id="CHEBI:57540"/>
    </ligand>
</feature>
<feature type="binding site" evidence="14">
    <location>
        <position position="118"/>
    </location>
    <ligand>
        <name>NAD(+)</name>
        <dbReference type="ChEBI" id="CHEBI:57540"/>
    </ligand>
</feature>
<evidence type="ECO:0000256" key="12">
    <source>
        <dbReference type="ARBA" id="ARBA00034005"/>
    </source>
</evidence>
<dbReference type="AlphaFoldDB" id="A0A8E4GHU1"/>
<evidence type="ECO:0000259" key="15">
    <source>
        <dbReference type="PROSITE" id="PS50172"/>
    </source>
</evidence>
<dbReference type="InterPro" id="IPR001357">
    <property type="entry name" value="BRCT_dom"/>
</dbReference>
<dbReference type="PROSITE" id="PS01056">
    <property type="entry name" value="DNA_LIGASE_N2"/>
    <property type="match status" value="1"/>
</dbReference>
<dbReference type="SMART" id="SM00278">
    <property type="entry name" value="HhH1"/>
    <property type="match status" value="4"/>
</dbReference>
<dbReference type="NCBIfam" id="TIGR00575">
    <property type="entry name" value="dnlj"/>
    <property type="match status" value="1"/>
</dbReference>
<dbReference type="PANTHER" id="PTHR23389:SF9">
    <property type="entry name" value="DNA LIGASE"/>
    <property type="match status" value="1"/>
</dbReference>
<evidence type="ECO:0000256" key="5">
    <source>
        <dbReference type="ARBA" id="ARBA00022705"/>
    </source>
</evidence>
<feature type="binding site" evidence="14">
    <location>
        <position position="178"/>
    </location>
    <ligand>
        <name>NAD(+)</name>
        <dbReference type="ChEBI" id="CHEBI:57540"/>
    </ligand>
</feature>
<evidence type="ECO:0000256" key="13">
    <source>
        <dbReference type="ARBA" id="ARBA00060881"/>
    </source>
</evidence>
<dbReference type="GO" id="GO:0003911">
    <property type="term" value="F:DNA ligase (NAD+) activity"/>
    <property type="evidence" value="ECO:0007669"/>
    <property type="project" value="UniProtKB-UniRule"/>
</dbReference>
<keyword evidence="7 14" id="KW-0227">DNA damage</keyword>
<dbReference type="PANTHER" id="PTHR23389">
    <property type="entry name" value="CHROMOSOME TRANSMISSION FIDELITY FACTOR 18"/>
    <property type="match status" value="1"/>
</dbReference>
<feature type="active site" description="N6-AMP-lysine intermediate" evidence="14">
    <location>
        <position position="120"/>
    </location>
</feature>
<dbReference type="CDD" id="cd00114">
    <property type="entry name" value="LIGANc"/>
    <property type="match status" value="1"/>
</dbReference>
<feature type="domain" description="BRCT" evidence="15">
    <location>
        <begin position="600"/>
        <end position="678"/>
    </location>
</feature>
<comment type="caution">
    <text evidence="14">Lacks conserved residue(s) required for the propagation of feature annotation.</text>
</comment>
<evidence type="ECO:0000256" key="2">
    <source>
        <dbReference type="ARBA" id="ARBA00012722"/>
    </source>
</evidence>
<feature type="binding site" evidence="14">
    <location>
        <begin position="36"/>
        <end position="40"/>
    </location>
    <ligand>
        <name>NAD(+)</name>
        <dbReference type="ChEBI" id="CHEBI:57540"/>
    </ligand>
</feature>
<dbReference type="InterPro" id="IPR004149">
    <property type="entry name" value="Znf_DNAligase_C4"/>
</dbReference>
<dbReference type="GO" id="GO:0003677">
    <property type="term" value="F:DNA binding"/>
    <property type="evidence" value="ECO:0007669"/>
    <property type="project" value="InterPro"/>
</dbReference>
<evidence type="ECO:0000256" key="10">
    <source>
        <dbReference type="ARBA" id="ARBA00023027"/>
    </source>
</evidence>
<dbReference type="Proteomes" id="UP000683585">
    <property type="component" value="Chromosome"/>
</dbReference>
<organism evidence="16 17">
    <name type="scientific">Candidatus Profftia tarda</name>
    <dbReference type="NCBI Taxonomy" id="1177216"/>
    <lineage>
        <taxon>Bacteria</taxon>
        <taxon>Pseudomonadati</taxon>
        <taxon>Pseudomonadota</taxon>
        <taxon>Gammaproteobacteria</taxon>
        <taxon>Enterobacterales</taxon>
        <taxon>Enterobacteriaceae</taxon>
        <taxon>Candidatus Profftia</taxon>
    </lineage>
</organism>
<dbReference type="GO" id="GO:0006260">
    <property type="term" value="P:DNA replication"/>
    <property type="evidence" value="ECO:0007669"/>
    <property type="project" value="UniProtKB-KW"/>
</dbReference>
<evidence type="ECO:0000256" key="7">
    <source>
        <dbReference type="ARBA" id="ARBA00022763"/>
    </source>
</evidence>
<comment type="similarity">
    <text evidence="13 14">Belongs to the NAD-dependent DNA ligase family. LigA subfamily.</text>
</comment>
<feature type="binding site" evidence="14">
    <location>
        <position position="319"/>
    </location>
    <ligand>
        <name>NAD(+)</name>
        <dbReference type="ChEBI" id="CHEBI:57540"/>
    </ligand>
</feature>
<dbReference type="Pfam" id="PF03120">
    <property type="entry name" value="OB_DNA_ligase"/>
    <property type="match status" value="1"/>
</dbReference>
<proteinExistence type="inferred from homology"/>
<keyword evidence="14" id="KW-0464">Manganese</keyword>
<dbReference type="Pfam" id="PF00533">
    <property type="entry name" value="BRCT"/>
    <property type="match status" value="1"/>
</dbReference>
<dbReference type="RefSeq" id="WP_216782187.1">
    <property type="nucleotide sequence ID" value="NZ_LR890047.1"/>
</dbReference>
<accession>A0A8E4GHU1</accession>
<dbReference type="InterPro" id="IPR033136">
    <property type="entry name" value="DNA_ligase_CS"/>
</dbReference>
<dbReference type="FunFam" id="1.10.150.20:FF:000007">
    <property type="entry name" value="DNA ligase"/>
    <property type="match status" value="1"/>
</dbReference>
<dbReference type="EC" id="6.5.1.2" evidence="2 14"/>
<dbReference type="FunFam" id="3.30.470.30:FF:000001">
    <property type="entry name" value="DNA ligase"/>
    <property type="match status" value="1"/>
</dbReference>
<comment type="cofactor">
    <cofactor evidence="14">
        <name>Mg(2+)</name>
        <dbReference type="ChEBI" id="CHEBI:18420"/>
    </cofactor>
    <cofactor evidence="14">
        <name>Mn(2+)</name>
        <dbReference type="ChEBI" id="CHEBI:29035"/>
    </cofactor>
</comment>
<evidence type="ECO:0000256" key="6">
    <source>
        <dbReference type="ARBA" id="ARBA00022723"/>
    </source>
</evidence>
<evidence type="ECO:0000256" key="8">
    <source>
        <dbReference type="ARBA" id="ARBA00022833"/>
    </source>
</evidence>
<dbReference type="Pfam" id="PF03119">
    <property type="entry name" value="DNA_ligase_ZBD"/>
    <property type="match status" value="1"/>
</dbReference>
<dbReference type="SMART" id="SM00292">
    <property type="entry name" value="BRCT"/>
    <property type="match status" value="1"/>
</dbReference>
<comment type="function">
    <text evidence="1 14">DNA ligase that catalyzes the formation of phosphodiester linkages between 5'-phosphoryl and 3'-hydroxyl groups in double-stranded DNA using NAD as a coenzyme and as the energy source for the reaction. It is essential for DNA replication and repair of damaged DNA.</text>
</comment>
<dbReference type="InterPro" id="IPR041663">
    <property type="entry name" value="DisA/LigA_HHH"/>
</dbReference>
<dbReference type="Pfam" id="PF01653">
    <property type="entry name" value="DNA_ligase_aden"/>
    <property type="match status" value="1"/>
</dbReference>
<protein>
    <recommendedName>
        <fullName evidence="3 14">DNA ligase</fullName>
        <ecNumber evidence="2 14">6.5.1.2</ecNumber>
    </recommendedName>
    <alternativeName>
        <fullName evidence="14">Polydeoxyribonucleotide synthase [NAD(+)]</fullName>
    </alternativeName>
</protein>
<keyword evidence="8 14" id="KW-0862">Zinc</keyword>